<dbReference type="Proteomes" id="UP000886786">
    <property type="component" value="Unassembled WGS sequence"/>
</dbReference>
<evidence type="ECO:0000313" key="2">
    <source>
        <dbReference type="Proteomes" id="UP000886786"/>
    </source>
</evidence>
<dbReference type="AlphaFoldDB" id="A0A9D0ZT84"/>
<comment type="caution">
    <text evidence="1">The sequence shown here is derived from an EMBL/GenBank/DDBJ whole genome shotgun (WGS) entry which is preliminary data.</text>
</comment>
<sequence length="239" mass="28253">MKGLSFDKALDEVFECIKLNGRITRNYDYSLSNGVSMHRFLVYNKDKLYNRTDEKALFIVNVQWESNLSFEDKLFQAYVFITSYGNIYRSLDLHFSDGSNVYEWLRNNFDKIDEMTDDKAIKICENLGWKMEDDEVFLLKLYEIYLFLTKGALLTAKRDINFTVDNSSLFNWFRYKKREVYELSFTNDLAKAVVCELEKIKPNYFAKVKKEILSDNGLPIDSTYDKLDGVMKQKVLKMM</sequence>
<evidence type="ECO:0000313" key="1">
    <source>
        <dbReference type="EMBL" id="HIQ91092.1"/>
    </source>
</evidence>
<organism evidence="1 2">
    <name type="scientific">Candidatus Coprosoma intestinipullorum</name>
    <dbReference type="NCBI Taxonomy" id="2840752"/>
    <lineage>
        <taxon>Bacteria</taxon>
        <taxon>Bacillati</taxon>
        <taxon>Bacillota</taxon>
        <taxon>Bacillota incertae sedis</taxon>
        <taxon>Candidatus Coprosoma</taxon>
    </lineage>
</organism>
<name>A0A9D0ZT84_9FIRM</name>
<dbReference type="EMBL" id="DVFV01000098">
    <property type="protein sequence ID" value="HIQ91092.1"/>
    <property type="molecule type" value="Genomic_DNA"/>
</dbReference>
<proteinExistence type="predicted"/>
<accession>A0A9D0ZT84</accession>
<gene>
    <name evidence="1" type="ORF">IAB27_05675</name>
</gene>
<reference evidence="1" key="1">
    <citation type="submission" date="2020-10" db="EMBL/GenBank/DDBJ databases">
        <authorList>
            <person name="Gilroy R."/>
        </authorList>
    </citation>
    <scope>NUCLEOTIDE SEQUENCE</scope>
    <source>
        <strain evidence="1">CHK147-3167</strain>
    </source>
</reference>
<reference evidence="1" key="2">
    <citation type="journal article" date="2021" name="PeerJ">
        <title>Extensive microbial diversity within the chicken gut microbiome revealed by metagenomics and culture.</title>
        <authorList>
            <person name="Gilroy R."/>
            <person name="Ravi A."/>
            <person name="Getino M."/>
            <person name="Pursley I."/>
            <person name="Horton D.L."/>
            <person name="Alikhan N.F."/>
            <person name="Baker D."/>
            <person name="Gharbi K."/>
            <person name="Hall N."/>
            <person name="Watson M."/>
            <person name="Adriaenssens E.M."/>
            <person name="Foster-Nyarko E."/>
            <person name="Jarju S."/>
            <person name="Secka A."/>
            <person name="Antonio M."/>
            <person name="Oren A."/>
            <person name="Chaudhuri R.R."/>
            <person name="La Ragione R."/>
            <person name="Hildebrand F."/>
            <person name="Pallen M.J."/>
        </authorList>
    </citation>
    <scope>NUCLEOTIDE SEQUENCE</scope>
    <source>
        <strain evidence="1">CHK147-3167</strain>
    </source>
</reference>
<protein>
    <submittedName>
        <fullName evidence="1">Uncharacterized protein</fullName>
    </submittedName>
</protein>